<dbReference type="Proteomes" id="UP000696280">
    <property type="component" value="Unassembled WGS sequence"/>
</dbReference>
<dbReference type="PANTHER" id="PTHR33365:SF4">
    <property type="entry name" value="CYCLOCHLOROTINE BIOSYNTHESIS PROTEIN O"/>
    <property type="match status" value="1"/>
</dbReference>
<dbReference type="AlphaFoldDB" id="A0A9N9KPI8"/>
<keyword evidence="5" id="KW-1185">Reference proteome</keyword>
<comment type="pathway">
    <text evidence="1">Mycotoxin biosynthesis.</text>
</comment>
<dbReference type="GO" id="GO:0043386">
    <property type="term" value="P:mycotoxin biosynthetic process"/>
    <property type="evidence" value="ECO:0007669"/>
    <property type="project" value="InterPro"/>
</dbReference>
<dbReference type="Pfam" id="PF11807">
    <property type="entry name" value="UstYa"/>
    <property type="match status" value="1"/>
</dbReference>
<evidence type="ECO:0000313" key="4">
    <source>
        <dbReference type="EMBL" id="CAG8951655.1"/>
    </source>
</evidence>
<evidence type="ECO:0000313" key="5">
    <source>
        <dbReference type="Proteomes" id="UP000696280"/>
    </source>
</evidence>
<dbReference type="EMBL" id="CAJVRL010000044">
    <property type="protein sequence ID" value="CAG8951655.1"/>
    <property type="molecule type" value="Genomic_DNA"/>
</dbReference>
<dbReference type="PANTHER" id="PTHR33365">
    <property type="entry name" value="YALI0B05434P"/>
    <property type="match status" value="1"/>
</dbReference>
<dbReference type="InterPro" id="IPR021765">
    <property type="entry name" value="UstYa-like"/>
</dbReference>
<evidence type="ECO:0000256" key="3">
    <source>
        <dbReference type="SAM" id="Phobius"/>
    </source>
</evidence>
<dbReference type="OrthoDB" id="3687641at2759"/>
<evidence type="ECO:0000256" key="2">
    <source>
        <dbReference type="ARBA" id="ARBA00035112"/>
    </source>
</evidence>
<keyword evidence="3" id="KW-0472">Membrane</keyword>
<sequence>MIETGDPNDVEVEMHENGRLLGDADIEEKDSQQQAPKRLVEWLFWGFLILVCVVLLSDNIRLRLRQSSVSAFNTDLTVAKPISELIEYQFTGGIQVDHDGKLYREVNPLEPQYAGEPSPEIDKAWDDLLSAVDLSLDISELHGVEKTSVHTADGKSVLISLDVYHSLHCIDLVRKAIDFRYYHPTGHVPYFYRSHVDHCVDYLRQAIQCQSDLSPLTYTRTEPKNRTIPVFGTAHTCRNFSKVHEWAMERRSHGDAV</sequence>
<gene>
    <name evidence="4" type="ORF">HYFRA_00005455</name>
</gene>
<organism evidence="4 5">
    <name type="scientific">Hymenoscyphus fraxineus</name>
    <dbReference type="NCBI Taxonomy" id="746836"/>
    <lineage>
        <taxon>Eukaryota</taxon>
        <taxon>Fungi</taxon>
        <taxon>Dikarya</taxon>
        <taxon>Ascomycota</taxon>
        <taxon>Pezizomycotina</taxon>
        <taxon>Leotiomycetes</taxon>
        <taxon>Helotiales</taxon>
        <taxon>Helotiaceae</taxon>
        <taxon>Hymenoscyphus</taxon>
    </lineage>
</organism>
<evidence type="ECO:0000256" key="1">
    <source>
        <dbReference type="ARBA" id="ARBA00004685"/>
    </source>
</evidence>
<comment type="caution">
    <text evidence="4">The sequence shown here is derived from an EMBL/GenBank/DDBJ whole genome shotgun (WGS) entry which is preliminary data.</text>
</comment>
<feature type="transmembrane region" description="Helical" evidence="3">
    <location>
        <begin position="42"/>
        <end position="60"/>
    </location>
</feature>
<protein>
    <submittedName>
        <fullName evidence="4">Uncharacterized protein</fullName>
    </submittedName>
</protein>
<comment type="similarity">
    <text evidence="2">Belongs to the ustYa family.</text>
</comment>
<reference evidence="4" key="1">
    <citation type="submission" date="2021-07" db="EMBL/GenBank/DDBJ databases">
        <authorList>
            <person name="Durling M."/>
        </authorList>
    </citation>
    <scope>NUCLEOTIDE SEQUENCE</scope>
</reference>
<accession>A0A9N9KPI8</accession>
<keyword evidence="3" id="KW-0812">Transmembrane</keyword>
<keyword evidence="3" id="KW-1133">Transmembrane helix</keyword>
<proteinExistence type="inferred from homology"/>
<name>A0A9N9KPI8_9HELO</name>